<evidence type="ECO:0000256" key="10">
    <source>
        <dbReference type="RuleBase" id="RU364073"/>
    </source>
</evidence>
<evidence type="ECO:0000256" key="4">
    <source>
        <dbReference type="ARBA" id="ARBA00022741"/>
    </source>
</evidence>
<dbReference type="InterPro" id="IPR043129">
    <property type="entry name" value="ATPase_NBD"/>
</dbReference>
<evidence type="ECO:0000256" key="6">
    <source>
        <dbReference type="ARBA" id="ARBA00022840"/>
    </source>
</evidence>
<dbReference type="InterPro" id="IPR018484">
    <property type="entry name" value="FGGY_N"/>
</dbReference>
<dbReference type="InterPro" id="IPR018483">
    <property type="entry name" value="Carb_kinase_FGGY_CS"/>
</dbReference>
<dbReference type="PANTHER" id="PTHR43095:SF6">
    <property type="entry name" value="XYLULOSE KINASE"/>
    <property type="match status" value="1"/>
</dbReference>
<dbReference type="Pfam" id="PF02782">
    <property type="entry name" value="FGGY_C"/>
    <property type="match status" value="1"/>
</dbReference>
<evidence type="ECO:0000256" key="1">
    <source>
        <dbReference type="ARBA" id="ARBA00009156"/>
    </source>
</evidence>
<keyword evidence="4 8" id="KW-0547">Nucleotide-binding</keyword>
<keyword evidence="7 8" id="KW-0119">Carbohydrate metabolism</keyword>
<dbReference type="InterPro" id="IPR006000">
    <property type="entry name" value="Xylulokinase"/>
</dbReference>
<gene>
    <name evidence="8 10" type="primary">xylB</name>
    <name evidence="13" type="ORF">J2W50_001813</name>
</gene>
<dbReference type="Pfam" id="PF00370">
    <property type="entry name" value="FGGY_N"/>
    <property type="match status" value="1"/>
</dbReference>
<dbReference type="GO" id="GO:0004856">
    <property type="term" value="F:D-xylulokinase activity"/>
    <property type="evidence" value="ECO:0007669"/>
    <property type="project" value="UniProtKB-EC"/>
</dbReference>
<dbReference type="InterPro" id="IPR050406">
    <property type="entry name" value="FGGY_Carb_Kinase"/>
</dbReference>
<evidence type="ECO:0000256" key="7">
    <source>
        <dbReference type="ARBA" id="ARBA00023277"/>
    </source>
</evidence>
<evidence type="ECO:0000256" key="3">
    <source>
        <dbReference type="ARBA" id="ARBA00022679"/>
    </source>
</evidence>
<evidence type="ECO:0000313" key="13">
    <source>
        <dbReference type="EMBL" id="MDR6583615.1"/>
    </source>
</evidence>
<accession>A0ABU1PD17</accession>
<name>A0ABU1PD17_9BURK</name>
<dbReference type="HAMAP" id="MF_02220">
    <property type="entry name" value="XylB"/>
    <property type="match status" value="1"/>
</dbReference>
<dbReference type="InterPro" id="IPR000577">
    <property type="entry name" value="Carb_kinase_FGGY"/>
</dbReference>
<dbReference type="PROSITE" id="PS00445">
    <property type="entry name" value="FGGY_KINASES_2"/>
    <property type="match status" value="1"/>
</dbReference>
<dbReference type="PANTHER" id="PTHR43095">
    <property type="entry name" value="SUGAR KINASE"/>
    <property type="match status" value="1"/>
</dbReference>
<evidence type="ECO:0000256" key="9">
    <source>
        <dbReference type="RuleBase" id="RU003733"/>
    </source>
</evidence>
<keyword evidence="6 8" id="KW-0067">ATP-binding</keyword>
<comment type="function">
    <text evidence="8">Catalyzes the phosphorylation of D-xylulose to D-xylulose 5-phosphate.</text>
</comment>
<evidence type="ECO:0000259" key="12">
    <source>
        <dbReference type="Pfam" id="PF02782"/>
    </source>
</evidence>
<keyword evidence="5 8" id="KW-0418">Kinase</keyword>
<feature type="domain" description="Carbohydrate kinase FGGY N-terminal" evidence="11">
    <location>
        <begin position="3"/>
        <end position="244"/>
    </location>
</feature>
<evidence type="ECO:0000256" key="8">
    <source>
        <dbReference type="HAMAP-Rule" id="MF_02220"/>
    </source>
</evidence>
<feature type="binding site" evidence="8">
    <location>
        <begin position="80"/>
        <end position="81"/>
    </location>
    <ligand>
        <name>substrate</name>
    </ligand>
</feature>
<dbReference type="EMBL" id="JAVDSJ010000002">
    <property type="protein sequence ID" value="MDR6583615.1"/>
    <property type="molecule type" value="Genomic_DNA"/>
</dbReference>
<evidence type="ECO:0000313" key="14">
    <source>
        <dbReference type="Proteomes" id="UP001260715"/>
    </source>
</evidence>
<evidence type="ECO:0000259" key="11">
    <source>
        <dbReference type="Pfam" id="PF00370"/>
    </source>
</evidence>
<evidence type="ECO:0000256" key="2">
    <source>
        <dbReference type="ARBA" id="ARBA00022629"/>
    </source>
</evidence>
<sequence>MSYLGIDLGTSEVKLVLTDDDSRVIATTGARLRVDNPHPLWSEQAPQSWWNATQDAIAALRAEAPRAFSALRGIGISGQMHGATLLDRNGNVLRPAILWNDMRAHAECVELEALVPDAALITGNRAMPGFTAPKLLWLSKYEPAVYRAIDKVLLPKDYLGWKLTGEFVSEMSDAAGTLWLDVARRDWSERMLAATGLDRSHMPRLVEGSAVAGPLREELRREWGIDGPVVVAGGAGDNAASAVGIGVIQAGDAFLSLGSSGVLFAATARHAPNPQQGVHAFCHCLPGQWHQMSVILSAAASLHWLSGMVGREVAELVAGAEHLSATQQAQAPIFLPYLNGERTPHNDASAKGVLFGMTPAHDAAHLAYAVMEGVAFAMADGYAALQSAGTVLQSAALVGGGSRSAFWGELCATALGIPLRRHAGAEVGAALGAARLGRLASTGECAGQVCVAPPVLESFVPQAVYAERIMQRKHQYRRLYSALAPEFSAFTTLHVTRG</sequence>
<dbReference type="CDD" id="cd07808">
    <property type="entry name" value="ASKHA_NBD_FGGY_EcXK-like"/>
    <property type="match status" value="1"/>
</dbReference>
<keyword evidence="14" id="KW-1185">Reference proteome</keyword>
<feature type="site" description="Important for activity" evidence="8">
    <location>
        <position position="7"/>
    </location>
</feature>
<dbReference type="Proteomes" id="UP001260715">
    <property type="component" value="Unassembled WGS sequence"/>
</dbReference>
<dbReference type="Gene3D" id="3.30.420.40">
    <property type="match status" value="2"/>
</dbReference>
<feature type="active site" description="Proton acceptor" evidence="8">
    <location>
        <position position="237"/>
    </location>
</feature>
<dbReference type="PIRSF" id="PIRSF000538">
    <property type="entry name" value="GlpK"/>
    <property type="match status" value="1"/>
</dbReference>
<feature type="domain" description="Carbohydrate kinase FGGY C-terminal" evidence="12">
    <location>
        <begin position="254"/>
        <end position="438"/>
    </location>
</feature>
<reference evidence="13 14" key="1">
    <citation type="submission" date="2023-07" db="EMBL/GenBank/DDBJ databases">
        <title>Sorghum-associated microbial communities from plants grown in Nebraska, USA.</title>
        <authorList>
            <person name="Schachtman D."/>
        </authorList>
    </citation>
    <scope>NUCLEOTIDE SEQUENCE [LARGE SCALE GENOMIC DNA]</scope>
    <source>
        <strain evidence="13 14">596</strain>
    </source>
</reference>
<dbReference type="EC" id="2.7.1.17" evidence="8 10"/>
<dbReference type="InterPro" id="IPR018485">
    <property type="entry name" value="FGGY_C"/>
</dbReference>
<comment type="similarity">
    <text evidence="1 8 9">Belongs to the FGGY kinase family.</text>
</comment>
<dbReference type="NCBIfam" id="TIGR01312">
    <property type="entry name" value="XylB"/>
    <property type="match status" value="1"/>
</dbReference>
<evidence type="ECO:0000256" key="5">
    <source>
        <dbReference type="ARBA" id="ARBA00022777"/>
    </source>
</evidence>
<organism evidence="13 14">
    <name type="scientific">Herbaspirillum frisingense</name>
    <dbReference type="NCBI Taxonomy" id="92645"/>
    <lineage>
        <taxon>Bacteria</taxon>
        <taxon>Pseudomonadati</taxon>
        <taxon>Pseudomonadota</taxon>
        <taxon>Betaproteobacteria</taxon>
        <taxon>Burkholderiales</taxon>
        <taxon>Oxalobacteraceae</taxon>
        <taxon>Herbaspirillum</taxon>
    </lineage>
</organism>
<dbReference type="RefSeq" id="WP_102664210.1">
    <property type="nucleotide sequence ID" value="NZ_JAVDSJ010000002.1"/>
</dbReference>
<protein>
    <recommendedName>
        <fullName evidence="8 10">Xylulose kinase</fullName>
        <shortName evidence="8 10">Xylulokinase</shortName>
        <ecNumber evidence="8 10">2.7.1.17</ecNumber>
    </recommendedName>
</protein>
<keyword evidence="2 8" id="KW-0859">Xylose metabolism</keyword>
<comment type="catalytic activity">
    <reaction evidence="8 10">
        <text>D-xylulose + ATP = D-xylulose 5-phosphate + ADP + H(+)</text>
        <dbReference type="Rhea" id="RHEA:10964"/>
        <dbReference type="ChEBI" id="CHEBI:15378"/>
        <dbReference type="ChEBI" id="CHEBI:17140"/>
        <dbReference type="ChEBI" id="CHEBI:30616"/>
        <dbReference type="ChEBI" id="CHEBI:57737"/>
        <dbReference type="ChEBI" id="CHEBI:456216"/>
        <dbReference type="EC" id="2.7.1.17"/>
    </reaction>
</comment>
<proteinExistence type="inferred from homology"/>
<dbReference type="SUPFAM" id="SSF53067">
    <property type="entry name" value="Actin-like ATPase domain"/>
    <property type="match status" value="2"/>
</dbReference>
<keyword evidence="3 8" id="KW-0808">Transferase</keyword>
<comment type="caution">
    <text evidence="13">The sequence shown here is derived from an EMBL/GenBank/DDBJ whole genome shotgun (WGS) entry which is preliminary data.</text>
</comment>